<feature type="region of interest" description="Disordered" evidence="7">
    <location>
        <begin position="51"/>
        <end position="99"/>
    </location>
</feature>
<dbReference type="Pfam" id="PF03247">
    <property type="entry name" value="Prothymosin"/>
    <property type="match status" value="1"/>
</dbReference>
<accession>A0ABM0QV66</accession>
<evidence type="ECO:0000256" key="3">
    <source>
        <dbReference type="ARBA" id="ARBA00023242"/>
    </source>
</evidence>
<comment type="function">
    <text evidence="4">Prothymosin alpha may mediate immune function by conferring resistance to certain opportunistic infections.</text>
</comment>
<dbReference type="PANTHER" id="PTHR22745">
    <property type="entry name" value="PROTHYMOSIN ALPHA"/>
    <property type="match status" value="1"/>
</dbReference>
<proteinExistence type="inferred from homology"/>
<reference evidence="9" key="1">
    <citation type="submission" date="2025-08" db="UniProtKB">
        <authorList>
            <consortium name="RefSeq"/>
        </authorList>
    </citation>
    <scope>IDENTIFICATION</scope>
</reference>
<evidence type="ECO:0000256" key="7">
    <source>
        <dbReference type="SAM" id="MobiDB-lite"/>
    </source>
</evidence>
<feature type="compositionally biased region" description="Basic and acidic residues" evidence="7">
    <location>
        <begin position="55"/>
        <end position="73"/>
    </location>
</feature>
<comment type="similarity">
    <text evidence="2">Belongs to the pro/parathymosin family.</text>
</comment>
<dbReference type="PANTHER" id="PTHR22745:SF0">
    <property type="entry name" value="PROTHYMOSIN ALPHA"/>
    <property type="match status" value="1"/>
</dbReference>
<dbReference type="Proteomes" id="UP000694923">
    <property type="component" value="Unplaced"/>
</dbReference>
<evidence type="ECO:0000256" key="4">
    <source>
        <dbReference type="ARBA" id="ARBA00037621"/>
    </source>
</evidence>
<comment type="subcellular location">
    <subcellularLocation>
        <location evidence="1">Nucleus</location>
    </subcellularLocation>
</comment>
<keyword evidence="8" id="KW-1185">Reference proteome</keyword>
<evidence type="ECO:0000256" key="2">
    <source>
        <dbReference type="ARBA" id="ARBA00008032"/>
    </source>
</evidence>
<feature type="compositionally biased region" description="Low complexity" evidence="7">
    <location>
        <begin position="74"/>
        <end position="83"/>
    </location>
</feature>
<comment type="subunit">
    <text evidence="5">Interacts with NUPR1; regulates apoptotic process.</text>
</comment>
<name>A0ABM0QV66_GALVR</name>
<dbReference type="GeneID" id="103591554"/>
<feature type="compositionally biased region" description="Acidic residues" evidence="7">
    <location>
        <begin position="84"/>
        <end position="99"/>
    </location>
</feature>
<evidence type="ECO:0000256" key="5">
    <source>
        <dbReference type="ARBA" id="ARBA00038744"/>
    </source>
</evidence>
<evidence type="ECO:0000256" key="1">
    <source>
        <dbReference type="ARBA" id="ARBA00004123"/>
    </source>
</evidence>
<evidence type="ECO:0000313" key="8">
    <source>
        <dbReference type="Proteomes" id="UP000694923"/>
    </source>
</evidence>
<evidence type="ECO:0000313" key="9">
    <source>
        <dbReference type="RefSeq" id="XP_008572257.1"/>
    </source>
</evidence>
<dbReference type="InterPro" id="IPR004931">
    <property type="entry name" value="Pro/parathymosin"/>
</dbReference>
<organism evidence="8 9">
    <name type="scientific">Galeopterus variegatus</name>
    <name type="common">Malayan flying lemur</name>
    <name type="synonym">Cynocephalus variegatus</name>
    <dbReference type="NCBI Taxonomy" id="482537"/>
    <lineage>
        <taxon>Eukaryota</taxon>
        <taxon>Metazoa</taxon>
        <taxon>Chordata</taxon>
        <taxon>Craniata</taxon>
        <taxon>Vertebrata</taxon>
        <taxon>Euteleostomi</taxon>
        <taxon>Mammalia</taxon>
        <taxon>Eutheria</taxon>
        <taxon>Euarchontoglires</taxon>
        <taxon>Dermoptera</taxon>
        <taxon>Cynocephalidae</taxon>
        <taxon>Galeopterus</taxon>
    </lineage>
</organism>
<protein>
    <recommendedName>
        <fullName evidence="6">Prothymosin alpha</fullName>
    </recommendedName>
</protein>
<gene>
    <name evidence="9" type="primary">LOC103591554</name>
</gene>
<keyword evidence="3" id="KW-0539">Nucleus</keyword>
<dbReference type="RefSeq" id="XP_008572257.1">
    <property type="nucleotide sequence ID" value="XM_008574035.1"/>
</dbReference>
<sequence>MATDSPRRPSGCTGGVVIHPQAVTEQSYMESVVTFPQDVVPQAYNVAVDSSSEVTTKDLTEKKEIVKEAEKGRNAPANGNANEENGEQEADNEVDEEEMLIPRSRRLMRMTRQQKKKKLNLREKKSRSDQFTLHYQSQNLNVVTLEWRHHPPASPPRVAPSAALEDWQRTKLVFGDEHPALLRRAGAHDRMPASRGLPKGNEMAVTLRITWILTRARIDRATSSPTHHS</sequence>
<evidence type="ECO:0000256" key="6">
    <source>
        <dbReference type="ARBA" id="ARBA00040447"/>
    </source>
</evidence>